<feature type="binding site" evidence="3">
    <location>
        <position position="177"/>
    </location>
    <ligand>
        <name>Zn(2+)</name>
        <dbReference type="ChEBI" id="CHEBI:29105"/>
        <label>1</label>
        <note>catalytic</note>
    </ligand>
</feature>
<dbReference type="GO" id="GO:0008270">
    <property type="term" value="F:zinc ion binding"/>
    <property type="evidence" value="ECO:0007669"/>
    <property type="project" value="InterPro"/>
</dbReference>
<dbReference type="PANTHER" id="PTHR30304">
    <property type="entry name" value="D-TAGATOSE-1,6-BISPHOSPHATE ALDOLASE"/>
    <property type="match status" value="1"/>
</dbReference>
<comment type="cofactor">
    <cofactor evidence="3">
        <name>Zn(2+)</name>
        <dbReference type="ChEBI" id="CHEBI:29105"/>
    </cofactor>
    <text evidence="3">Binds 2 Zn(2+) ions per subunit. One is catalytic and the other provides a structural contribution.</text>
</comment>
<dbReference type="Gene3D" id="3.20.20.70">
    <property type="entry name" value="Aldolase class I"/>
    <property type="match status" value="1"/>
</dbReference>
<keyword evidence="3" id="KW-0862">Zinc</keyword>
<sequence>TTNKKILDEAYYHRYAVGAFNAPNLEIATAIIEAAVELKSPVIVEASKKEMHHAGAEYLAAIVRKAAEKYKIPISMHLDHGDSYETAVEAIEAGFTSVHFDGSALPFIENLRITKKVVAYAHKHGVSVEGEVGKVLTPSFQGQDSNKKDFFTDPEQAKQFINETKIDSLAISIGTSHGAYKGDTNLDIDRLGKINQLCHIPLVLHGGSMVPYDQLKQAIFNGIAKVNINTELRLAFSNTIRDRLEKDPAEYVPYNFLGAAKIEVRKVAEDKIQEFGSEGKAK</sequence>
<feature type="binding site" evidence="3">
    <location>
        <position position="101"/>
    </location>
    <ligand>
        <name>Zn(2+)</name>
        <dbReference type="ChEBI" id="CHEBI:29105"/>
        <label>2</label>
    </ligand>
</feature>
<dbReference type="PATRIC" id="fig|1618345.3.peg.1174"/>
<evidence type="ECO:0000256" key="3">
    <source>
        <dbReference type="PIRSR" id="PIRSR001359-3"/>
    </source>
</evidence>
<evidence type="ECO:0000256" key="2">
    <source>
        <dbReference type="PIRSR" id="PIRSR001359-2"/>
    </source>
</evidence>
<comment type="caution">
    <text evidence="4">The sequence shown here is derived from an EMBL/GenBank/DDBJ whole genome shotgun (WGS) entry which is preliminary data.</text>
</comment>
<dbReference type="InterPro" id="IPR013785">
    <property type="entry name" value="Aldolase_TIM"/>
</dbReference>
<feature type="binding site" evidence="2">
    <location>
        <position position="178"/>
    </location>
    <ligand>
        <name>dihydroxyacetone phosphate</name>
        <dbReference type="ChEBI" id="CHEBI:57642"/>
    </ligand>
</feature>
<accession>A0A0G0PUI8</accession>
<evidence type="ECO:0000313" key="4">
    <source>
        <dbReference type="EMBL" id="KKQ92991.1"/>
    </source>
</evidence>
<feature type="non-terminal residue" evidence="4">
    <location>
        <position position="1"/>
    </location>
</feature>
<dbReference type="AlphaFoldDB" id="A0A0G0PUI8"/>
<dbReference type="PROSITE" id="PS00602">
    <property type="entry name" value="ALDOLASE_CLASS_II_1"/>
    <property type="match status" value="1"/>
</dbReference>
<feature type="binding site" evidence="2">
    <location>
        <begin position="227"/>
        <end position="230"/>
    </location>
    <ligand>
        <name>dihydroxyacetone phosphate</name>
        <dbReference type="ChEBI" id="CHEBI:57642"/>
    </ligand>
</feature>
<proteinExistence type="predicted"/>
<feature type="active site" description="Proton donor" evidence="1">
    <location>
        <position position="79"/>
    </location>
</feature>
<dbReference type="InterPro" id="IPR000771">
    <property type="entry name" value="FBA_II"/>
</dbReference>
<dbReference type="CDD" id="cd00947">
    <property type="entry name" value="TBP_aldolase_IIB"/>
    <property type="match status" value="1"/>
</dbReference>
<dbReference type="PANTHER" id="PTHR30304:SF0">
    <property type="entry name" value="D-TAGATOSE-1,6-BISPHOSPHATE ALDOLASE SUBUNIT GATY-RELATED"/>
    <property type="match status" value="1"/>
</dbReference>
<organism evidence="4 5">
    <name type="scientific">candidate division CPR2 bacterium GW2011_GWC2_39_10</name>
    <dbReference type="NCBI Taxonomy" id="1618345"/>
    <lineage>
        <taxon>Bacteria</taxon>
        <taxon>Bacteria division CPR2</taxon>
    </lineage>
</organism>
<keyword evidence="3" id="KW-0479">Metal-binding</keyword>
<dbReference type="EMBL" id="LBVV01000030">
    <property type="protein sequence ID" value="KKQ92991.1"/>
    <property type="molecule type" value="Genomic_DNA"/>
</dbReference>
<feature type="binding site" evidence="2">
    <location>
        <begin position="206"/>
        <end position="208"/>
    </location>
    <ligand>
        <name>dihydroxyacetone phosphate</name>
        <dbReference type="ChEBI" id="CHEBI:57642"/>
    </ligand>
</feature>
<reference evidence="4 5" key="1">
    <citation type="journal article" date="2015" name="Nature">
        <title>rRNA introns, odd ribosomes, and small enigmatic genomes across a large radiation of phyla.</title>
        <authorList>
            <person name="Brown C.T."/>
            <person name="Hug L.A."/>
            <person name="Thomas B.C."/>
            <person name="Sharon I."/>
            <person name="Castelle C.J."/>
            <person name="Singh A."/>
            <person name="Wilkins M.J."/>
            <person name="Williams K.H."/>
            <person name="Banfield J.F."/>
        </authorList>
    </citation>
    <scope>NUCLEOTIDE SEQUENCE [LARGE SCALE GENOMIC DNA]</scope>
</reference>
<dbReference type="GO" id="GO:0016832">
    <property type="term" value="F:aldehyde-lyase activity"/>
    <property type="evidence" value="ECO:0007669"/>
    <property type="project" value="InterPro"/>
</dbReference>
<dbReference type="PIRSF" id="PIRSF001359">
    <property type="entry name" value="F_bP_aldolase_II"/>
    <property type="match status" value="1"/>
</dbReference>
<evidence type="ECO:0000256" key="1">
    <source>
        <dbReference type="PIRSR" id="PIRSR001359-1"/>
    </source>
</evidence>
<dbReference type="Pfam" id="PF01116">
    <property type="entry name" value="F_bP_aldolase"/>
    <property type="match status" value="1"/>
</dbReference>
<feature type="binding site" evidence="3">
    <location>
        <position position="80"/>
    </location>
    <ligand>
        <name>Zn(2+)</name>
        <dbReference type="ChEBI" id="CHEBI:29105"/>
        <label>1</label>
        <note>catalytic</note>
    </ligand>
</feature>
<feature type="binding site" evidence="3">
    <location>
        <position position="131"/>
    </location>
    <ligand>
        <name>Zn(2+)</name>
        <dbReference type="ChEBI" id="CHEBI:29105"/>
        <label>2</label>
    </ligand>
</feature>
<dbReference type="Proteomes" id="UP000034207">
    <property type="component" value="Unassembled WGS sequence"/>
</dbReference>
<dbReference type="SUPFAM" id="SSF51569">
    <property type="entry name" value="Aldolase"/>
    <property type="match status" value="1"/>
</dbReference>
<evidence type="ECO:0000313" key="5">
    <source>
        <dbReference type="Proteomes" id="UP000034207"/>
    </source>
</evidence>
<name>A0A0G0PUI8_UNCC2</name>
<dbReference type="InterPro" id="IPR050246">
    <property type="entry name" value="Class_II_FBP_aldolase"/>
</dbReference>
<gene>
    <name evidence="4" type="ORF">UT18_C0030G0001</name>
</gene>
<dbReference type="GO" id="GO:0005975">
    <property type="term" value="P:carbohydrate metabolic process"/>
    <property type="evidence" value="ECO:0007669"/>
    <property type="project" value="InterPro"/>
</dbReference>
<protein>
    <submittedName>
        <fullName evidence="4">Fructose-1,6-bisphosphate aldolase, class II</fullName>
    </submittedName>
</protein>
<feature type="binding site" evidence="3">
    <location>
        <position position="205"/>
    </location>
    <ligand>
        <name>Zn(2+)</name>
        <dbReference type="ChEBI" id="CHEBI:29105"/>
        <label>1</label>
        <note>catalytic</note>
    </ligand>
</feature>
<dbReference type="NCBIfam" id="TIGR00167">
    <property type="entry name" value="cbbA"/>
    <property type="match status" value="1"/>
</dbReference>
<dbReference type="STRING" id="1618345.UT18_C0030G0001"/>